<accession>E6NAV6</accession>
<feature type="transmembrane region" description="Helical" evidence="1">
    <location>
        <begin position="55"/>
        <end position="73"/>
    </location>
</feature>
<feature type="transmembrane region" description="Helical" evidence="1">
    <location>
        <begin position="93"/>
        <end position="110"/>
    </location>
</feature>
<feature type="transmembrane region" description="Helical" evidence="1">
    <location>
        <begin position="154"/>
        <end position="173"/>
    </location>
</feature>
<evidence type="ECO:0000256" key="1">
    <source>
        <dbReference type="SAM" id="Phobius"/>
    </source>
</evidence>
<organism evidence="2">
    <name type="scientific">Caldiarchaeum subterraneum</name>
    <dbReference type="NCBI Taxonomy" id="311458"/>
    <lineage>
        <taxon>Archaea</taxon>
        <taxon>Nitrososphaerota</taxon>
        <taxon>Candidatus Caldarchaeales</taxon>
        <taxon>Candidatus Caldarchaeaceae</taxon>
        <taxon>Candidatus Caldarchaeum</taxon>
    </lineage>
</organism>
<keyword evidence="1" id="KW-0812">Transmembrane</keyword>
<keyword evidence="1" id="KW-1133">Transmembrane helix</keyword>
<protein>
    <submittedName>
        <fullName evidence="2">Uncharacterized protein</fullName>
    </submittedName>
</protein>
<dbReference type="AlphaFoldDB" id="E6NAV6"/>
<evidence type="ECO:0000313" key="2">
    <source>
        <dbReference type="EMBL" id="BAJ49462.1"/>
    </source>
</evidence>
<proteinExistence type="predicted"/>
<feature type="transmembrane region" description="Helical" evidence="1">
    <location>
        <begin position="122"/>
        <end position="148"/>
    </location>
</feature>
<name>E6NAV6_CALS0</name>
<reference evidence="2" key="2">
    <citation type="journal article" date="2011" name="Nucleic Acids Res.">
        <title>Insights into the evolution of Archaea and eukaryotic protein modifier systems revealed by the genome of a novel archaeal group.</title>
        <authorList>
            <person name="Nunoura T."/>
            <person name="Takaki Y."/>
            <person name="Kakuta J."/>
            <person name="Nishi S."/>
            <person name="Sugahara J."/>
            <person name="Kazama H."/>
            <person name="Chee G."/>
            <person name="Hattori M."/>
            <person name="Kanai A."/>
            <person name="Atomi H."/>
            <person name="Takai K."/>
            <person name="Takami H."/>
        </authorList>
    </citation>
    <scope>NUCLEOTIDE SEQUENCE</scope>
</reference>
<dbReference type="EMBL" id="AP011894">
    <property type="protein sequence ID" value="BAJ49462.1"/>
    <property type="molecule type" value="Genomic_DNA"/>
</dbReference>
<sequence length="192" mass="21640">MTTITYAVAGLVTVSWSISRAVEGIYNIYDVVMDSAAIVWVVSSLMSIKSKQVQHPFAALMALIVLWLLSVTISSELELTGFGTYMPLRLPLIIYGYVGLLIYVCYVAYKDGTTKPPACVNILTRLFVAIPLFLWFLHIVIGYSYAFIKGYFPPIWMLVFATILLILAIRIILKIKAIYSDYNKSLSEYIKK</sequence>
<keyword evidence="1" id="KW-0472">Membrane</keyword>
<reference evidence="2" key="1">
    <citation type="journal article" date="2005" name="Environ. Microbiol.">
        <title>Genetic and functional properties of uncultivated thermophilic crenarchaeotes from a subsurface gold mine as revealed by analysis of genome fragments.</title>
        <authorList>
            <person name="Nunoura T."/>
            <person name="Hirayama H."/>
            <person name="Takami H."/>
            <person name="Oida H."/>
            <person name="Nishi S."/>
            <person name="Shimamura S."/>
            <person name="Suzuki Y."/>
            <person name="Inagaki F."/>
            <person name="Takai K."/>
            <person name="Nealson K.H."/>
            <person name="Horikoshi K."/>
        </authorList>
    </citation>
    <scope>NUCLEOTIDE SEQUENCE</scope>
</reference>
<gene>
    <name evidence="2" type="ORF">HGMM_F15C04C11</name>
</gene>